<keyword evidence="3" id="KW-1185">Reference proteome</keyword>
<evidence type="ECO:0000313" key="2">
    <source>
        <dbReference type="EMBL" id="MBA0649309.1"/>
    </source>
</evidence>
<comment type="caution">
    <text evidence="2">The sequence shown here is derived from an EMBL/GenBank/DDBJ whole genome shotgun (WGS) entry which is preliminary data.</text>
</comment>
<proteinExistence type="predicted"/>
<feature type="signal peptide" evidence="1">
    <location>
        <begin position="1"/>
        <end position="22"/>
    </location>
</feature>
<reference evidence="2 3" key="1">
    <citation type="journal article" date="2019" name="Genome Biol. Evol.">
        <title>Insights into the evolution of the New World diploid cottons (Gossypium, subgenus Houzingenia) based on genome sequencing.</title>
        <authorList>
            <person name="Grover C.E."/>
            <person name="Arick M.A. 2nd"/>
            <person name="Thrash A."/>
            <person name="Conover J.L."/>
            <person name="Sanders W.S."/>
            <person name="Peterson D.G."/>
            <person name="Frelichowski J.E."/>
            <person name="Scheffler J.A."/>
            <person name="Scheffler B.E."/>
            <person name="Wendel J.F."/>
        </authorList>
    </citation>
    <scope>NUCLEOTIDE SEQUENCE [LARGE SCALE GENOMIC DNA]</scope>
    <source>
        <strain evidence="2">57</strain>
        <tissue evidence="2">Leaf</tissue>
    </source>
</reference>
<dbReference type="AlphaFoldDB" id="A0A7J8UGA5"/>
<dbReference type="EMBL" id="JABFAB010000005">
    <property type="protein sequence ID" value="MBA0649309.1"/>
    <property type="molecule type" value="Genomic_DNA"/>
</dbReference>
<gene>
    <name evidence="2" type="ORF">Goklo_016884</name>
</gene>
<dbReference type="Proteomes" id="UP000593573">
    <property type="component" value="Unassembled WGS sequence"/>
</dbReference>
<organism evidence="2 3">
    <name type="scientific">Gossypium klotzschianum</name>
    <dbReference type="NCBI Taxonomy" id="34286"/>
    <lineage>
        <taxon>Eukaryota</taxon>
        <taxon>Viridiplantae</taxon>
        <taxon>Streptophyta</taxon>
        <taxon>Embryophyta</taxon>
        <taxon>Tracheophyta</taxon>
        <taxon>Spermatophyta</taxon>
        <taxon>Magnoliopsida</taxon>
        <taxon>eudicotyledons</taxon>
        <taxon>Gunneridae</taxon>
        <taxon>Pentapetalae</taxon>
        <taxon>rosids</taxon>
        <taxon>malvids</taxon>
        <taxon>Malvales</taxon>
        <taxon>Malvaceae</taxon>
        <taxon>Malvoideae</taxon>
        <taxon>Gossypium</taxon>
    </lineage>
</organism>
<evidence type="ECO:0000256" key="1">
    <source>
        <dbReference type="SAM" id="SignalP"/>
    </source>
</evidence>
<feature type="chain" id="PRO_5029896977" evidence="1">
    <location>
        <begin position="23"/>
        <end position="53"/>
    </location>
</feature>
<accession>A0A7J8UGA5</accession>
<protein>
    <submittedName>
        <fullName evidence="2">Uncharacterized protein</fullName>
    </submittedName>
</protein>
<sequence length="53" mass="5989">MKMFLPFIMALLYSSIPQMVSSQMFHSSLNPLRTPCPKSCSISTHLLVSSRML</sequence>
<evidence type="ECO:0000313" key="3">
    <source>
        <dbReference type="Proteomes" id="UP000593573"/>
    </source>
</evidence>
<name>A0A7J8UGA5_9ROSI</name>
<keyword evidence="1" id="KW-0732">Signal</keyword>